<protein>
    <submittedName>
        <fullName evidence="1">Uncharacterized protein</fullName>
    </submittedName>
</protein>
<gene>
    <name evidence="1" type="ORF">NEISUBOT_04370</name>
</gene>
<evidence type="ECO:0000313" key="1">
    <source>
        <dbReference type="EMBL" id="EFC52268.1"/>
    </source>
</evidence>
<organism evidence="1 2">
    <name type="scientific">Neisseria subflava NJ9703</name>
    <dbReference type="NCBI Taxonomy" id="546268"/>
    <lineage>
        <taxon>Bacteria</taxon>
        <taxon>Pseudomonadati</taxon>
        <taxon>Pseudomonadota</taxon>
        <taxon>Betaproteobacteria</taxon>
        <taxon>Neisseriales</taxon>
        <taxon>Neisseriaceae</taxon>
        <taxon>Neisseria</taxon>
    </lineage>
</organism>
<evidence type="ECO:0000313" key="2">
    <source>
        <dbReference type="Proteomes" id="UP000004621"/>
    </source>
</evidence>
<dbReference type="EMBL" id="ACEO02000005">
    <property type="protein sequence ID" value="EFC52268.1"/>
    <property type="molecule type" value="Genomic_DNA"/>
</dbReference>
<name>A0A9W5MZH8_NEISU</name>
<reference evidence="1 2" key="1">
    <citation type="submission" date="2010-01" db="EMBL/GenBank/DDBJ databases">
        <authorList>
            <person name="Weinstock G."/>
            <person name="Sodergren E."/>
            <person name="Clifton S."/>
            <person name="Fulton L."/>
            <person name="Fulton B."/>
            <person name="Courtney L."/>
            <person name="Fronick C."/>
            <person name="Harrison M."/>
            <person name="Strong C."/>
            <person name="Farmer C."/>
            <person name="Delahaunty K."/>
            <person name="Markovic C."/>
            <person name="Hall O."/>
            <person name="Minx P."/>
            <person name="Tomlinson C."/>
            <person name="Mitreva M."/>
            <person name="Nelson J."/>
            <person name="Hou S."/>
            <person name="Wollam A."/>
            <person name="Pepin K.H."/>
            <person name="Johnson M."/>
            <person name="Bhonagiri V."/>
            <person name="Nash W.E."/>
            <person name="Warren W."/>
            <person name="Chinwalla A."/>
            <person name="Mardis E.R."/>
            <person name="Wilson R.K."/>
        </authorList>
    </citation>
    <scope>NUCLEOTIDE SEQUENCE [LARGE SCALE GENOMIC DNA]</scope>
    <source>
        <strain evidence="1 2">NJ9703</strain>
    </source>
</reference>
<comment type="caution">
    <text evidence="1">The sequence shown here is derived from an EMBL/GenBank/DDBJ whole genome shotgun (WGS) entry which is preliminary data.</text>
</comment>
<dbReference type="AlphaFoldDB" id="A0A9W5MZH8"/>
<sequence length="45" mass="5283">MYAQVGKPSRNLFLSIGTMANVDIINFDIKQFRLKKDWIKRPCLL</sequence>
<proteinExistence type="predicted"/>
<accession>A0A9W5MZH8</accession>
<dbReference type="Proteomes" id="UP000004621">
    <property type="component" value="Unassembled WGS sequence"/>
</dbReference>